<dbReference type="AlphaFoldDB" id="A0A176VW50"/>
<dbReference type="EMBL" id="LVLJ01002517">
    <property type="protein sequence ID" value="OAE24633.1"/>
    <property type="molecule type" value="Genomic_DNA"/>
</dbReference>
<sequence>MTGTHVTRLRTPKRRARSKKKANRKVVVFEFSEGSVVMTKGTTSTMDEDTREELNLRIGGREKYTVSKEAGFYVELVKNRTCIKQAATVKTTEETKRKCAKATTKATERVASLTSECATMTITLQEREEHIRAKEIECEVLRLNLIKEKEFRIEEKMRTEDLGREIAVMKTERMELREGSWRVQKRIMRNCNARMSLWRIWQSR</sequence>
<gene>
    <name evidence="2" type="ORF">AXG93_4080s1130</name>
</gene>
<dbReference type="Proteomes" id="UP000077202">
    <property type="component" value="Unassembled WGS sequence"/>
</dbReference>
<accession>A0A176VW50</accession>
<evidence type="ECO:0000313" key="3">
    <source>
        <dbReference type="Proteomes" id="UP000077202"/>
    </source>
</evidence>
<evidence type="ECO:0000256" key="1">
    <source>
        <dbReference type="SAM" id="MobiDB-lite"/>
    </source>
</evidence>
<name>A0A176VW50_MARPO</name>
<comment type="caution">
    <text evidence="2">The sequence shown here is derived from an EMBL/GenBank/DDBJ whole genome shotgun (WGS) entry which is preliminary data.</text>
</comment>
<organism evidence="2 3">
    <name type="scientific">Marchantia polymorpha subsp. ruderalis</name>
    <dbReference type="NCBI Taxonomy" id="1480154"/>
    <lineage>
        <taxon>Eukaryota</taxon>
        <taxon>Viridiplantae</taxon>
        <taxon>Streptophyta</taxon>
        <taxon>Embryophyta</taxon>
        <taxon>Marchantiophyta</taxon>
        <taxon>Marchantiopsida</taxon>
        <taxon>Marchantiidae</taxon>
        <taxon>Marchantiales</taxon>
        <taxon>Marchantiaceae</taxon>
        <taxon>Marchantia</taxon>
    </lineage>
</organism>
<reference evidence="2" key="1">
    <citation type="submission" date="2016-03" db="EMBL/GenBank/DDBJ databases">
        <title>Mechanisms controlling the formation of the plant cell surface in tip-growing cells are functionally conserved among land plants.</title>
        <authorList>
            <person name="Honkanen S."/>
            <person name="Jones V.A."/>
            <person name="Morieri G."/>
            <person name="Champion C."/>
            <person name="Hetherington A.J."/>
            <person name="Kelly S."/>
            <person name="Saint-Marcoux D."/>
            <person name="Proust H."/>
            <person name="Prescott H."/>
            <person name="Dolan L."/>
        </authorList>
    </citation>
    <scope>NUCLEOTIDE SEQUENCE [LARGE SCALE GENOMIC DNA]</scope>
    <source>
        <tissue evidence="2">Whole gametophyte</tissue>
    </source>
</reference>
<feature type="compositionally biased region" description="Basic residues" evidence="1">
    <location>
        <begin position="7"/>
        <end position="22"/>
    </location>
</feature>
<keyword evidence="3" id="KW-1185">Reference proteome</keyword>
<proteinExistence type="predicted"/>
<protein>
    <submittedName>
        <fullName evidence="2">Uncharacterized protein</fullName>
    </submittedName>
</protein>
<feature type="region of interest" description="Disordered" evidence="1">
    <location>
        <begin position="1"/>
        <end position="22"/>
    </location>
</feature>
<evidence type="ECO:0000313" key="2">
    <source>
        <dbReference type="EMBL" id="OAE24633.1"/>
    </source>
</evidence>